<gene>
    <name evidence="4" type="ORF">SAMN05421580_10660</name>
</gene>
<evidence type="ECO:0000313" key="5">
    <source>
        <dbReference type="Proteomes" id="UP000186221"/>
    </source>
</evidence>
<feature type="chain" id="PRO_5012320275" evidence="2">
    <location>
        <begin position="27"/>
        <end position="208"/>
    </location>
</feature>
<dbReference type="Gene3D" id="1.10.238.10">
    <property type="entry name" value="EF-hand"/>
    <property type="match status" value="2"/>
</dbReference>
<feature type="compositionally biased region" description="Basic and acidic residues" evidence="1">
    <location>
        <begin position="151"/>
        <end position="199"/>
    </location>
</feature>
<keyword evidence="2" id="KW-0732">Signal</keyword>
<evidence type="ECO:0000256" key="2">
    <source>
        <dbReference type="SAM" id="SignalP"/>
    </source>
</evidence>
<feature type="signal peptide" evidence="2">
    <location>
        <begin position="1"/>
        <end position="26"/>
    </location>
</feature>
<protein>
    <submittedName>
        <fullName evidence="4">EF hand</fullName>
    </submittedName>
</protein>
<dbReference type="STRING" id="453582.SAMN05421580_10660"/>
<dbReference type="InterPro" id="IPR002048">
    <property type="entry name" value="EF_hand_dom"/>
</dbReference>
<evidence type="ECO:0000259" key="3">
    <source>
        <dbReference type="PROSITE" id="PS50222"/>
    </source>
</evidence>
<name>A0A1N7MMJ4_9RHOB</name>
<dbReference type="GO" id="GO:0005509">
    <property type="term" value="F:calcium ion binding"/>
    <property type="evidence" value="ECO:0007669"/>
    <property type="project" value="InterPro"/>
</dbReference>
<dbReference type="AlphaFoldDB" id="A0A1N7MMJ4"/>
<evidence type="ECO:0000256" key="1">
    <source>
        <dbReference type="SAM" id="MobiDB-lite"/>
    </source>
</evidence>
<dbReference type="Proteomes" id="UP000186221">
    <property type="component" value="Unassembled WGS sequence"/>
</dbReference>
<dbReference type="RefSeq" id="WP_175610439.1">
    <property type="nucleotide sequence ID" value="NZ_FTOG01000006.1"/>
</dbReference>
<evidence type="ECO:0000313" key="4">
    <source>
        <dbReference type="EMBL" id="SIS87307.1"/>
    </source>
</evidence>
<feature type="domain" description="EF-hand" evidence="3">
    <location>
        <begin position="150"/>
        <end position="178"/>
    </location>
</feature>
<dbReference type="InterPro" id="IPR018247">
    <property type="entry name" value="EF_Hand_1_Ca_BS"/>
</dbReference>
<feature type="region of interest" description="Disordered" evidence="1">
    <location>
        <begin position="128"/>
        <end position="199"/>
    </location>
</feature>
<proteinExistence type="predicted"/>
<dbReference type="InterPro" id="IPR011992">
    <property type="entry name" value="EF-hand-dom_pair"/>
</dbReference>
<dbReference type="Pfam" id="PF13202">
    <property type="entry name" value="EF-hand_5"/>
    <property type="match status" value="4"/>
</dbReference>
<sequence length="208" mass="22389">MKSALTKTMIAALATSVALGALPVFAQDAPPPAPEAGMVQAAPPAPPAPGPGPMDMVSGPFPRFDLKSFDADGDGKVTLAEIEAKRAATAKAMDTDGDGLLSAEELVAAEMVQIEDRVAARVKDRIAAQDSDGDGKLSAAELASPPLPTRIFDRLDRDNDGAVSTEELRMAEARMKDRFDRGGDDRRDRHDWRGDRDRDDRRWFNFGQ</sequence>
<reference evidence="5" key="1">
    <citation type="submission" date="2017-01" db="EMBL/GenBank/DDBJ databases">
        <authorList>
            <person name="Varghese N."/>
            <person name="Submissions S."/>
        </authorList>
    </citation>
    <scope>NUCLEOTIDE SEQUENCE [LARGE SCALE GENOMIC DNA]</scope>
    <source>
        <strain evidence="5">DSM 19945</strain>
    </source>
</reference>
<dbReference type="PROSITE" id="PS50222">
    <property type="entry name" value="EF_HAND_2"/>
    <property type="match status" value="1"/>
</dbReference>
<keyword evidence="5" id="KW-1185">Reference proteome</keyword>
<dbReference type="SUPFAM" id="SSF47473">
    <property type="entry name" value="EF-hand"/>
    <property type="match status" value="1"/>
</dbReference>
<dbReference type="EMBL" id="FTOG01000006">
    <property type="protein sequence ID" value="SIS87307.1"/>
    <property type="molecule type" value="Genomic_DNA"/>
</dbReference>
<dbReference type="PROSITE" id="PS00018">
    <property type="entry name" value="EF_HAND_1"/>
    <property type="match status" value="2"/>
</dbReference>
<accession>A0A1N7MMJ4</accession>
<organism evidence="4 5">
    <name type="scientific">Rhodobacter aestuarii</name>
    <dbReference type="NCBI Taxonomy" id="453582"/>
    <lineage>
        <taxon>Bacteria</taxon>
        <taxon>Pseudomonadati</taxon>
        <taxon>Pseudomonadota</taxon>
        <taxon>Alphaproteobacteria</taxon>
        <taxon>Rhodobacterales</taxon>
        <taxon>Rhodobacter group</taxon>
        <taxon>Rhodobacter</taxon>
    </lineage>
</organism>